<gene>
    <name evidence="1" type="ORF">BU16DRAFT_559095</name>
</gene>
<dbReference type="OrthoDB" id="3898724at2759"/>
<protein>
    <submittedName>
        <fullName evidence="1">Uncharacterized protein</fullName>
    </submittedName>
</protein>
<sequence>MPAVPLLQGKGLLKGKDLVYASPEGFRAPEKRGRKPIRCLSFNSTIPQVPMVEALRTACPRNGDAFSYNPVHLSVWYMPESLWARLPTRLTASIAAVQHAGAAVFTGFERLEGLGEALSPSENAEDDFVPVPGTIKPRGLSTITISSNDSEASATSSLASSIVSTPLSTPCLFSMPVSPFSLSSPFTFEKSISKHHGQHHGRHHERSYTTPMEPDMAYYTLELSHLRTESLPHLRHAIRVVDRELNESKRLVELDEDTLEQFEGWWAKKKATAIGLDQKGLALSIQRGIPTNGLGWSA</sequence>
<dbReference type="Proteomes" id="UP000799750">
    <property type="component" value="Unassembled WGS sequence"/>
</dbReference>
<name>A0A6A6QZA9_9PEZI</name>
<reference evidence="1" key="1">
    <citation type="journal article" date="2020" name="Stud. Mycol.">
        <title>101 Dothideomycetes genomes: a test case for predicting lifestyles and emergence of pathogens.</title>
        <authorList>
            <person name="Haridas S."/>
            <person name="Albert R."/>
            <person name="Binder M."/>
            <person name="Bloem J."/>
            <person name="Labutti K."/>
            <person name="Salamov A."/>
            <person name="Andreopoulos B."/>
            <person name="Baker S."/>
            <person name="Barry K."/>
            <person name="Bills G."/>
            <person name="Bluhm B."/>
            <person name="Cannon C."/>
            <person name="Castanera R."/>
            <person name="Culley D."/>
            <person name="Daum C."/>
            <person name="Ezra D."/>
            <person name="Gonzalez J."/>
            <person name="Henrissat B."/>
            <person name="Kuo A."/>
            <person name="Liang C."/>
            <person name="Lipzen A."/>
            <person name="Lutzoni F."/>
            <person name="Magnuson J."/>
            <person name="Mondo S."/>
            <person name="Nolan M."/>
            <person name="Ohm R."/>
            <person name="Pangilinan J."/>
            <person name="Park H.-J."/>
            <person name="Ramirez L."/>
            <person name="Alfaro M."/>
            <person name="Sun H."/>
            <person name="Tritt A."/>
            <person name="Yoshinaga Y."/>
            <person name="Zwiers L.-H."/>
            <person name="Turgeon B."/>
            <person name="Goodwin S."/>
            <person name="Spatafora J."/>
            <person name="Crous P."/>
            <person name="Grigoriev I."/>
        </authorList>
    </citation>
    <scope>NUCLEOTIDE SEQUENCE</scope>
    <source>
        <strain evidence="1">CBS 269.34</strain>
    </source>
</reference>
<accession>A0A6A6QZA9</accession>
<dbReference type="AlphaFoldDB" id="A0A6A6QZA9"/>
<organism evidence="1 2">
    <name type="scientific">Lophium mytilinum</name>
    <dbReference type="NCBI Taxonomy" id="390894"/>
    <lineage>
        <taxon>Eukaryota</taxon>
        <taxon>Fungi</taxon>
        <taxon>Dikarya</taxon>
        <taxon>Ascomycota</taxon>
        <taxon>Pezizomycotina</taxon>
        <taxon>Dothideomycetes</taxon>
        <taxon>Pleosporomycetidae</taxon>
        <taxon>Mytilinidiales</taxon>
        <taxon>Mytilinidiaceae</taxon>
        <taxon>Lophium</taxon>
    </lineage>
</organism>
<evidence type="ECO:0000313" key="2">
    <source>
        <dbReference type="Proteomes" id="UP000799750"/>
    </source>
</evidence>
<proteinExistence type="predicted"/>
<evidence type="ECO:0000313" key="1">
    <source>
        <dbReference type="EMBL" id="KAF2497344.1"/>
    </source>
</evidence>
<dbReference type="EMBL" id="MU004186">
    <property type="protein sequence ID" value="KAF2497344.1"/>
    <property type="molecule type" value="Genomic_DNA"/>
</dbReference>
<keyword evidence="2" id="KW-1185">Reference proteome</keyword>